<reference evidence="1 2" key="1">
    <citation type="journal article" date="2022" name="bioRxiv">
        <title>The genome of the oomycete Peronosclerospora sorghi, a cosmopolitan pathogen of maize and sorghum, is inflated with dispersed pseudogenes.</title>
        <authorList>
            <person name="Fletcher K."/>
            <person name="Martin F."/>
            <person name="Isakeit T."/>
            <person name="Cavanaugh K."/>
            <person name="Magill C."/>
            <person name="Michelmore R."/>
        </authorList>
    </citation>
    <scope>NUCLEOTIDE SEQUENCE [LARGE SCALE GENOMIC DNA]</scope>
    <source>
        <strain evidence="1">P6</strain>
    </source>
</reference>
<gene>
    <name evidence="1" type="ORF">PsorP6_012099</name>
</gene>
<accession>A0ACC0WHR9</accession>
<comment type="caution">
    <text evidence="1">The sequence shown here is derived from an EMBL/GenBank/DDBJ whole genome shotgun (WGS) entry which is preliminary data.</text>
</comment>
<evidence type="ECO:0000313" key="1">
    <source>
        <dbReference type="EMBL" id="KAI9918284.1"/>
    </source>
</evidence>
<proteinExistence type="predicted"/>
<keyword evidence="2" id="KW-1185">Reference proteome</keyword>
<name>A0ACC0WHR9_9STRA</name>
<dbReference type="EMBL" id="CM047591">
    <property type="protein sequence ID" value="KAI9918284.1"/>
    <property type="molecule type" value="Genomic_DNA"/>
</dbReference>
<sequence>MFPLLVSLHTDDGTLGCIRPRAVKRVAVARSWTAISAPTMTQAARMPIVMKIVEVMPCDSVLETFETGLVPPVLSLVSSFDALDNDESLMNAK</sequence>
<evidence type="ECO:0000313" key="2">
    <source>
        <dbReference type="Proteomes" id="UP001163321"/>
    </source>
</evidence>
<dbReference type="Proteomes" id="UP001163321">
    <property type="component" value="Chromosome 12"/>
</dbReference>
<organism evidence="1 2">
    <name type="scientific">Peronosclerospora sorghi</name>
    <dbReference type="NCBI Taxonomy" id="230839"/>
    <lineage>
        <taxon>Eukaryota</taxon>
        <taxon>Sar</taxon>
        <taxon>Stramenopiles</taxon>
        <taxon>Oomycota</taxon>
        <taxon>Peronosporomycetes</taxon>
        <taxon>Peronosporales</taxon>
        <taxon>Peronosporaceae</taxon>
        <taxon>Peronosclerospora</taxon>
    </lineage>
</organism>
<protein>
    <submittedName>
        <fullName evidence="1">Uncharacterized protein</fullName>
    </submittedName>
</protein>